<dbReference type="EMBL" id="JBHTMP010000021">
    <property type="protein sequence ID" value="MFD1322510.1"/>
    <property type="molecule type" value="Genomic_DNA"/>
</dbReference>
<dbReference type="PANTHER" id="PTHR30535">
    <property type="entry name" value="VITAMIN B12-BINDING PROTEIN"/>
    <property type="match status" value="1"/>
</dbReference>
<dbReference type="InterPro" id="IPR002491">
    <property type="entry name" value="ABC_transptr_periplasmic_BD"/>
</dbReference>
<protein>
    <submittedName>
        <fullName evidence="5">ABC transporter substrate-binding protein</fullName>
    </submittedName>
</protein>
<dbReference type="InterPro" id="IPR054828">
    <property type="entry name" value="Vit_B12_bind_prot"/>
</dbReference>
<evidence type="ECO:0000313" key="5">
    <source>
        <dbReference type="EMBL" id="MFD1322510.1"/>
    </source>
</evidence>
<proteinExistence type="inferred from homology"/>
<feature type="domain" description="Fe/B12 periplasmic-binding" evidence="4">
    <location>
        <begin position="57"/>
        <end position="311"/>
    </location>
</feature>
<dbReference type="CDD" id="cd01143">
    <property type="entry name" value="YvrC"/>
    <property type="match status" value="1"/>
</dbReference>
<dbReference type="PROSITE" id="PS51257">
    <property type="entry name" value="PROKAR_LIPOPROTEIN"/>
    <property type="match status" value="1"/>
</dbReference>
<dbReference type="PANTHER" id="PTHR30535:SF34">
    <property type="entry name" value="MOLYBDATE-BINDING PROTEIN MOLA"/>
    <property type="match status" value="1"/>
</dbReference>
<accession>A0ABW3YEL2</accession>
<evidence type="ECO:0000256" key="2">
    <source>
        <dbReference type="ARBA" id="ARBA00022729"/>
    </source>
</evidence>
<dbReference type="PROSITE" id="PS50983">
    <property type="entry name" value="FE_B12_PBP"/>
    <property type="match status" value="1"/>
</dbReference>
<comment type="similarity">
    <text evidence="1">Belongs to the bacterial solute-binding protein 8 family.</text>
</comment>
<dbReference type="RefSeq" id="WP_377571614.1">
    <property type="nucleotide sequence ID" value="NZ_JBHTMP010000021.1"/>
</dbReference>
<sequence>MSRRRRTSAIFAAALAAVLTLGACADNSSPEPTAGPSGTAGFPVTVGNLTLDKRPEKIVSLSPAATEMLFAIGAGKQVVAVDDQSNYPPDAPKTDLSGFTPNAEAIAAKNPDLVVLSNDLNKIVDQLATLKIPVFLTPAAKVLDDTYAQLADLGKLTGHVDEATDLTGRMKDDIAKLVKDVPQRVKKLTYYYELGPELYSATSRTFVGSLFAQLGMENIADPSDADGSKGGYPQLSQEVIVKANPDFVFLADTKCCQQSPDTVKARSGWAGITAVRNNQVVPLDDDIASRWGPRVVDLMRAVADAVAKVPA</sequence>
<reference evidence="6" key="1">
    <citation type="journal article" date="2019" name="Int. J. Syst. Evol. Microbiol.">
        <title>The Global Catalogue of Microorganisms (GCM) 10K type strain sequencing project: providing services to taxonomists for standard genome sequencing and annotation.</title>
        <authorList>
            <consortium name="The Broad Institute Genomics Platform"/>
            <consortium name="The Broad Institute Genome Sequencing Center for Infectious Disease"/>
            <person name="Wu L."/>
            <person name="Ma J."/>
        </authorList>
    </citation>
    <scope>NUCLEOTIDE SEQUENCE [LARGE SCALE GENOMIC DNA]</scope>
    <source>
        <strain evidence="6">JCM 31037</strain>
    </source>
</reference>
<evidence type="ECO:0000313" key="6">
    <source>
        <dbReference type="Proteomes" id="UP001597260"/>
    </source>
</evidence>
<evidence type="ECO:0000256" key="3">
    <source>
        <dbReference type="SAM" id="SignalP"/>
    </source>
</evidence>
<dbReference type="NCBIfam" id="NF038402">
    <property type="entry name" value="TroA_like"/>
    <property type="match status" value="1"/>
</dbReference>
<feature type="signal peptide" evidence="3">
    <location>
        <begin position="1"/>
        <end position="25"/>
    </location>
</feature>
<feature type="chain" id="PRO_5047030235" evidence="3">
    <location>
        <begin position="26"/>
        <end position="311"/>
    </location>
</feature>
<dbReference type="Pfam" id="PF01497">
    <property type="entry name" value="Peripla_BP_2"/>
    <property type="match status" value="1"/>
</dbReference>
<keyword evidence="6" id="KW-1185">Reference proteome</keyword>
<evidence type="ECO:0000256" key="1">
    <source>
        <dbReference type="ARBA" id="ARBA00008814"/>
    </source>
</evidence>
<gene>
    <name evidence="5" type="ORF">ACFQ4H_15540</name>
</gene>
<dbReference type="Gene3D" id="3.40.50.1980">
    <property type="entry name" value="Nitrogenase molybdenum iron protein domain"/>
    <property type="match status" value="2"/>
</dbReference>
<dbReference type="SUPFAM" id="SSF53807">
    <property type="entry name" value="Helical backbone' metal receptor"/>
    <property type="match status" value="1"/>
</dbReference>
<dbReference type="InterPro" id="IPR050902">
    <property type="entry name" value="ABC_Transporter_SBP"/>
</dbReference>
<dbReference type="Proteomes" id="UP001597260">
    <property type="component" value="Unassembled WGS sequence"/>
</dbReference>
<keyword evidence="2 3" id="KW-0732">Signal</keyword>
<evidence type="ECO:0000259" key="4">
    <source>
        <dbReference type="PROSITE" id="PS50983"/>
    </source>
</evidence>
<name>A0ABW3YEL2_9ACTN</name>
<comment type="caution">
    <text evidence="5">The sequence shown here is derived from an EMBL/GenBank/DDBJ whole genome shotgun (WGS) entry which is preliminary data.</text>
</comment>
<organism evidence="5 6">
    <name type="scientific">Micromonospora sonneratiae</name>
    <dbReference type="NCBI Taxonomy" id="1184706"/>
    <lineage>
        <taxon>Bacteria</taxon>
        <taxon>Bacillati</taxon>
        <taxon>Actinomycetota</taxon>
        <taxon>Actinomycetes</taxon>
        <taxon>Micromonosporales</taxon>
        <taxon>Micromonosporaceae</taxon>
        <taxon>Micromonospora</taxon>
    </lineage>
</organism>